<organism evidence="3 4">
    <name type="scientific">Idiomarina aquatica</name>
    <dbReference type="NCBI Taxonomy" id="1327752"/>
    <lineage>
        <taxon>Bacteria</taxon>
        <taxon>Pseudomonadati</taxon>
        <taxon>Pseudomonadota</taxon>
        <taxon>Gammaproteobacteria</taxon>
        <taxon>Alteromonadales</taxon>
        <taxon>Idiomarinaceae</taxon>
        <taxon>Idiomarina</taxon>
    </lineage>
</organism>
<dbReference type="InterPro" id="IPR057727">
    <property type="entry name" value="WCX_dom"/>
</dbReference>
<dbReference type="Pfam" id="PF25583">
    <property type="entry name" value="WCX"/>
    <property type="match status" value="1"/>
</dbReference>
<dbReference type="PROSITE" id="PS52050">
    <property type="entry name" value="WYL"/>
    <property type="match status" value="1"/>
</dbReference>
<feature type="domain" description="WCX" evidence="2">
    <location>
        <begin position="269"/>
        <end position="344"/>
    </location>
</feature>
<dbReference type="PANTHER" id="PTHR34580:SF1">
    <property type="entry name" value="PROTEIN PAFC"/>
    <property type="match status" value="1"/>
</dbReference>
<feature type="domain" description="WYL" evidence="1">
    <location>
        <begin position="168"/>
        <end position="237"/>
    </location>
</feature>
<accession>A0AA94EG19</accession>
<gene>
    <name evidence="3" type="ORF">CWE23_08720</name>
</gene>
<evidence type="ECO:0000259" key="2">
    <source>
        <dbReference type="Pfam" id="PF25583"/>
    </source>
</evidence>
<dbReference type="Proteomes" id="UP000286680">
    <property type="component" value="Unassembled WGS sequence"/>
</dbReference>
<sequence>MVVRRNTQKEFAMSSQGSRQTLVRQWEMLKLLPTRPPGMTAKDICQQLNDEGFEVSKRQVERDLEQLSHSFALICNDKGKPYGWHWMEGAGADMPAISAAEALSLTMVEKVLKPLVPTTVLKSMAPRLNQAKDKLTKLQQGASFGDWQNKVAYVPATLQQQTPKLSDEVLSNVQLALLHNQCIDVSYQPGAKPDALKSYTLHPLAMVQRGVSTYLVACVDPYDDPRLFALHRMQQATPRDDKSVKTPPGFTLKHYIDQGGLQFSDGNTLQLKARIDHKLAMHLTETPLSDDQHITTDGDKHLLSATVADSWQLDWWVKSMGAQIEILQPASLRTSIINDLQQALDNYQYR</sequence>
<comment type="caution">
    <text evidence="3">The sequence shown here is derived from an EMBL/GenBank/DDBJ whole genome shotgun (WGS) entry which is preliminary data.</text>
</comment>
<dbReference type="PANTHER" id="PTHR34580">
    <property type="match status" value="1"/>
</dbReference>
<reference evidence="4" key="1">
    <citation type="journal article" date="2018" name="Front. Microbiol.">
        <title>Genome-Based Analysis Reveals the Taxonomy and Diversity of the Family Idiomarinaceae.</title>
        <authorList>
            <person name="Liu Y."/>
            <person name="Lai Q."/>
            <person name="Shao Z."/>
        </authorList>
    </citation>
    <scope>NUCLEOTIDE SEQUENCE [LARGE SCALE GENOMIC DNA]</scope>
    <source>
        <strain evidence="4">SN-14</strain>
    </source>
</reference>
<proteinExistence type="predicted"/>
<dbReference type="AlphaFoldDB" id="A0AA94EG19"/>
<dbReference type="InterPro" id="IPR026881">
    <property type="entry name" value="WYL_dom"/>
</dbReference>
<name>A0AA94EG19_9GAMM</name>
<protein>
    <submittedName>
        <fullName evidence="3">WYL domain-containing protein</fullName>
    </submittedName>
</protein>
<evidence type="ECO:0000259" key="1">
    <source>
        <dbReference type="Pfam" id="PF13280"/>
    </source>
</evidence>
<keyword evidence="4" id="KW-1185">Reference proteome</keyword>
<dbReference type="EMBL" id="PIPS01000002">
    <property type="protein sequence ID" value="RUO43420.1"/>
    <property type="molecule type" value="Genomic_DNA"/>
</dbReference>
<dbReference type="Pfam" id="PF13280">
    <property type="entry name" value="WYL"/>
    <property type="match status" value="1"/>
</dbReference>
<dbReference type="InterPro" id="IPR051534">
    <property type="entry name" value="CBASS_pafABC_assoc_protein"/>
</dbReference>
<evidence type="ECO:0000313" key="4">
    <source>
        <dbReference type="Proteomes" id="UP000286680"/>
    </source>
</evidence>
<evidence type="ECO:0000313" key="3">
    <source>
        <dbReference type="EMBL" id="RUO43420.1"/>
    </source>
</evidence>